<dbReference type="Gene3D" id="3.30.700.10">
    <property type="entry name" value="Glycoprotein, Type 4 Pilin"/>
    <property type="match status" value="1"/>
</dbReference>
<dbReference type="InterPro" id="IPR011453">
    <property type="entry name" value="DUF1559"/>
</dbReference>
<organism evidence="4 5">
    <name type="scientific">Rhodopirellula baltica WH47</name>
    <dbReference type="NCBI Taxonomy" id="991778"/>
    <lineage>
        <taxon>Bacteria</taxon>
        <taxon>Pseudomonadati</taxon>
        <taxon>Planctomycetota</taxon>
        <taxon>Planctomycetia</taxon>
        <taxon>Pirellulales</taxon>
        <taxon>Pirellulaceae</taxon>
        <taxon>Rhodopirellula</taxon>
    </lineage>
</organism>
<feature type="region of interest" description="Disordered" evidence="1">
    <location>
        <begin position="298"/>
        <end position="325"/>
    </location>
</feature>
<dbReference type="Pfam" id="PF07963">
    <property type="entry name" value="N_methyl"/>
    <property type="match status" value="1"/>
</dbReference>
<reference evidence="4 5" key="1">
    <citation type="journal article" date="2013" name="Mar. Genomics">
        <title>Expression of sulfatases in Rhodopirellula baltica and the diversity of sulfatases in the genus Rhodopirellula.</title>
        <authorList>
            <person name="Wegner C.E."/>
            <person name="Richter-Heitmann T."/>
            <person name="Klindworth A."/>
            <person name="Klockow C."/>
            <person name="Richter M."/>
            <person name="Achstetter T."/>
            <person name="Glockner F.O."/>
            <person name="Harder J."/>
        </authorList>
    </citation>
    <scope>NUCLEOTIDE SEQUENCE [LARGE SCALE GENOMIC DNA]</scope>
    <source>
        <strain evidence="4 5">WH47</strain>
    </source>
</reference>
<evidence type="ECO:0000313" key="5">
    <source>
        <dbReference type="Proteomes" id="UP000006222"/>
    </source>
</evidence>
<keyword evidence="2" id="KW-1133">Transmembrane helix</keyword>
<keyword evidence="2" id="KW-0472">Membrane</keyword>
<dbReference type="PANTHER" id="PTHR30093:SF2">
    <property type="entry name" value="TYPE II SECRETION SYSTEM PROTEIN H"/>
    <property type="match status" value="1"/>
</dbReference>
<sequence>MRPIVCSVASSHLADGQMLAHAKPLNVLKRVVAARCDCGLETQFDSFHCPACAFATSGARSDQTYVDRRARRAGPFNFPAHSLNLNQMTTTPLHTRDRHSRGAFTLVELLVVIAIIGILVGLLLPAVQAAREAARRMSCSNQMKQIALATHNYESSFKCIPAMTGSSSYSVQARVLPFIEQAGLSELIDFEQPLLVGPPWAAAFNPNLRDAVETVVPTFLCPSDAGDPKFSTTFADGATGFSGGLSYMFSYGSGTDTNYDDRYKTDGMVWENSWAKFRDCLDGTSQTVLLAETVMGDQTSGLTEPTPAGPHRRIANWSGTSGNTAPNPGFLDGGTLILNPDLETVFPAKISSYTGNRGSTWIRGVPYATVINGYMTPNSRIPDVGMHGRGFYSSRSYHTGGSMHAMLDGSVHFMTDSIDRTLYHALFSRDGREVVQWP</sequence>
<dbReference type="Pfam" id="PF07596">
    <property type="entry name" value="SBP_bac_10"/>
    <property type="match status" value="1"/>
</dbReference>
<feature type="transmembrane region" description="Helical" evidence="2">
    <location>
        <begin position="103"/>
        <end position="127"/>
    </location>
</feature>
<feature type="domain" description="DUF1559" evidence="3">
    <location>
        <begin position="128"/>
        <end position="420"/>
    </location>
</feature>
<evidence type="ECO:0000313" key="4">
    <source>
        <dbReference type="EMBL" id="EGF26730.1"/>
    </source>
</evidence>
<dbReference type="NCBIfam" id="TIGR04294">
    <property type="entry name" value="pre_pil_HX9DG"/>
    <property type="match status" value="1"/>
</dbReference>
<protein>
    <submittedName>
        <fullName evidence="4">Protein containing DUF1559</fullName>
    </submittedName>
</protein>
<evidence type="ECO:0000259" key="3">
    <source>
        <dbReference type="Pfam" id="PF07596"/>
    </source>
</evidence>
<dbReference type="InterPro" id="IPR045584">
    <property type="entry name" value="Pilin-like"/>
</dbReference>
<dbReference type="InterPro" id="IPR012902">
    <property type="entry name" value="N_methyl_site"/>
</dbReference>
<proteinExistence type="predicted"/>
<evidence type="ECO:0000256" key="1">
    <source>
        <dbReference type="SAM" id="MobiDB-lite"/>
    </source>
</evidence>
<dbReference type="NCBIfam" id="TIGR02532">
    <property type="entry name" value="IV_pilin_GFxxxE"/>
    <property type="match status" value="1"/>
</dbReference>
<dbReference type="PANTHER" id="PTHR30093">
    <property type="entry name" value="GENERAL SECRETION PATHWAY PROTEIN G"/>
    <property type="match status" value="1"/>
</dbReference>
<gene>
    <name evidence="4" type="ORF">RBWH47_00355</name>
</gene>
<dbReference type="Proteomes" id="UP000006222">
    <property type="component" value="Unassembled WGS sequence"/>
</dbReference>
<dbReference type="InterPro" id="IPR027558">
    <property type="entry name" value="Pre_pil_HX9DG_C"/>
</dbReference>
<comment type="caution">
    <text evidence="4">The sequence shown here is derived from an EMBL/GenBank/DDBJ whole genome shotgun (WGS) entry which is preliminary data.</text>
</comment>
<evidence type="ECO:0000256" key="2">
    <source>
        <dbReference type="SAM" id="Phobius"/>
    </source>
</evidence>
<dbReference type="PATRIC" id="fig|991778.3.peg.3570"/>
<keyword evidence="2" id="KW-0812">Transmembrane</keyword>
<name>F2AUG3_RHOBT</name>
<dbReference type="EMBL" id="AFAR01000176">
    <property type="protein sequence ID" value="EGF26730.1"/>
    <property type="molecule type" value="Genomic_DNA"/>
</dbReference>
<dbReference type="SUPFAM" id="SSF54523">
    <property type="entry name" value="Pili subunits"/>
    <property type="match status" value="1"/>
</dbReference>
<dbReference type="AlphaFoldDB" id="F2AUG3"/>
<accession>F2AUG3</accession>